<name>A0AA45HFW1_CROSK</name>
<evidence type="ECO:0000313" key="4">
    <source>
        <dbReference type="Proteomes" id="UP000244856"/>
    </source>
</evidence>
<reference evidence="3 4" key="1">
    <citation type="submission" date="2017-04" db="EMBL/GenBank/DDBJ databases">
        <title>Cronobacter sakazakii, ST83 Lineage Isolates.</title>
        <authorList>
            <person name="Chase H."/>
            <person name="Tall B."/>
            <person name="Gopinath G."/>
            <person name="Lehner A."/>
        </authorList>
    </citation>
    <scope>NUCLEOTIDE SEQUENCE [LARGE SCALE GENOMIC DNA]</scope>
    <source>
        <strain evidence="3 4">MOD1_Comp15</strain>
    </source>
</reference>
<dbReference type="PANTHER" id="PTHR33420:SF34">
    <property type="entry name" value="MINOR FIMBRIAL SUBUNIT"/>
    <property type="match status" value="1"/>
</dbReference>
<dbReference type="GO" id="GO:0009289">
    <property type="term" value="C:pilus"/>
    <property type="evidence" value="ECO:0007669"/>
    <property type="project" value="InterPro"/>
</dbReference>
<evidence type="ECO:0000313" key="3">
    <source>
        <dbReference type="EMBL" id="PUW05656.1"/>
    </source>
</evidence>
<organism evidence="3 4">
    <name type="scientific">Cronobacter sakazakii</name>
    <name type="common">Enterobacter sakazakii</name>
    <dbReference type="NCBI Taxonomy" id="28141"/>
    <lineage>
        <taxon>Bacteria</taxon>
        <taxon>Pseudomonadati</taxon>
        <taxon>Pseudomonadota</taxon>
        <taxon>Gammaproteobacteria</taxon>
        <taxon>Enterobacterales</taxon>
        <taxon>Enterobacteriaceae</taxon>
        <taxon>Cronobacter</taxon>
    </lineage>
</organism>
<gene>
    <name evidence="3" type="ORF">B7T07_08115</name>
</gene>
<evidence type="ECO:0000256" key="1">
    <source>
        <dbReference type="SAM" id="SignalP"/>
    </source>
</evidence>
<dbReference type="InterPro" id="IPR050263">
    <property type="entry name" value="Bact_Fimbrial_Adh_Pro"/>
</dbReference>
<comment type="caution">
    <text evidence="3">The sequence shown here is derived from an EMBL/GenBank/DDBJ whole genome shotgun (WGS) entry which is preliminary data.</text>
</comment>
<proteinExistence type="predicted"/>
<sequence length="164" mass="17532">MKKAFLPGIALLIACVSSPVPAEDNTIQITVSVTISIVPCEINHNQDIDVDFGDNVITTEVAQGIYEKAIDYTLDCSNAIPGKMLKMRLVGNGASFDSDVLKTSVDALGVKFKNNGVDYPLNSDVNFISQENKPALTAMLVQQNGTRLPSGAFSAGATMMVDYQ</sequence>
<dbReference type="EMBL" id="NCTU01000004">
    <property type="protein sequence ID" value="PUW05656.1"/>
    <property type="molecule type" value="Genomic_DNA"/>
</dbReference>
<feature type="signal peptide" evidence="1">
    <location>
        <begin position="1"/>
        <end position="22"/>
    </location>
</feature>
<accession>A0AA45HFW1</accession>
<dbReference type="AlphaFoldDB" id="A0AA45HFW1"/>
<dbReference type="GO" id="GO:0043709">
    <property type="term" value="P:cell adhesion involved in single-species biofilm formation"/>
    <property type="evidence" value="ECO:0007669"/>
    <property type="project" value="TreeGrafter"/>
</dbReference>
<dbReference type="InterPro" id="IPR008966">
    <property type="entry name" value="Adhesion_dom_sf"/>
</dbReference>
<evidence type="ECO:0000259" key="2">
    <source>
        <dbReference type="Pfam" id="PF00419"/>
    </source>
</evidence>
<feature type="domain" description="Fimbrial-type adhesion" evidence="2">
    <location>
        <begin position="31"/>
        <end position="164"/>
    </location>
</feature>
<dbReference type="RefSeq" id="WP_080321161.1">
    <property type="nucleotide sequence ID" value="NZ_CP078110.1"/>
</dbReference>
<dbReference type="SUPFAM" id="SSF49401">
    <property type="entry name" value="Bacterial adhesins"/>
    <property type="match status" value="1"/>
</dbReference>
<dbReference type="InterPro" id="IPR036937">
    <property type="entry name" value="Adhesion_dom_fimbrial_sf"/>
</dbReference>
<protein>
    <submittedName>
        <fullName evidence="3">MrfF</fullName>
    </submittedName>
</protein>
<dbReference type="PROSITE" id="PS51257">
    <property type="entry name" value="PROKAR_LIPOPROTEIN"/>
    <property type="match status" value="1"/>
</dbReference>
<dbReference type="PANTHER" id="PTHR33420">
    <property type="entry name" value="FIMBRIAL SUBUNIT ELFA-RELATED"/>
    <property type="match status" value="1"/>
</dbReference>
<dbReference type="Pfam" id="PF00419">
    <property type="entry name" value="Fimbrial"/>
    <property type="match status" value="1"/>
</dbReference>
<keyword evidence="1" id="KW-0732">Signal</keyword>
<feature type="chain" id="PRO_5041338887" evidence="1">
    <location>
        <begin position="23"/>
        <end position="164"/>
    </location>
</feature>
<dbReference type="Proteomes" id="UP000244856">
    <property type="component" value="Unassembled WGS sequence"/>
</dbReference>
<dbReference type="Gene3D" id="2.60.40.1090">
    <property type="entry name" value="Fimbrial-type adhesion domain"/>
    <property type="match status" value="1"/>
</dbReference>
<dbReference type="InterPro" id="IPR000259">
    <property type="entry name" value="Adhesion_dom_fimbrial"/>
</dbReference>